<dbReference type="GO" id="GO:0015846">
    <property type="term" value="P:polyamine transport"/>
    <property type="evidence" value="ECO:0007669"/>
    <property type="project" value="InterPro"/>
</dbReference>
<dbReference type="SUPFAM" id="SSF53850">
    <property type="entry name" value="Periplasmic binding protein-like II"/>
    <property type="match status" value="1"/>
</dbReference>
<dbReference type="GO" id="GO:0042597">
    <property type="term" value="C:periplasmic space"/>
    <property type="evidence" value="ECO:0007669"/>
    <property type="project" value="UniProtKB-SubCell"/>
</dbReference>
<evidence type="ECO:0000313" key="6">
    <source>
        <dbReference type="EMBL" id="OKH19476.1"/>
    </source>
</evidence>
<dbReference type="EMBL" id="MRCB01000040">
    <property type="protein sequence ID" value="OKH19476.1"/>
    <property type="molecule type" value="Genomic_DNA"/>
</dbReference>
<dbReference type="InterPro" id="IPR001188">
    <property type="entry name" value="Sperm_putr-bd"/>
</dbReference>
<organism evidence="6 7">
    <name type="scientific">Hydrococcus rivularis NIES-593</name>
    <dbReference type="NCBI Taxonomy" id="1921803"/>
    <lineage>
        <taxon>Bacteria</taxon>
        <taxon>Bacillati</taxon>
        <taxon>Cyanobacteriota</taxon>
        <taxon>Cyanophyceae</taxon>
        <taxon>Pleurocapsales</taxon>
        <taxon>Hydrococcaceae</taxon>
        <taxon>Hydrococcus</taxon>
    </lineage>
</organism>
<dbReference type="PRINTS" id="PR00909">
    <property type="entry name" value="SPERMDNBNDNG"/>
</dbReference>
<reference evidence="6 7" key="1">
    <citation type="submission" date="2016-11" db="EMBL/GenBank/DDBJ databases">
        <title>Draft Genome Sequences of Nine Cyanobacterial Strains from Diverse Habitats.</title>
        <authorList>
            <person name="Zhu T."/>
            <person name="Hou S."/>
            <person name="Lu X."/>
            <person name="Hess W.R."/>
        </authorList>
    </citation>
    <scope>NUCLEOTIDE SEQUENCE [LARGE SCALE GENOMIC DNA]</scope>
    <source>
        <strain evidence="6 7">NIES-593</strain>
    </source>
</reference>
<dbReference type="AlphaFoldDB" id="A0A1U7H8G6"/>
<keyword evidence="4" id="KW-0574">Periplasm</keyword>
<dbReference type="InterPro" id="IPR006059">
    <property type="entry name" value="SBP"/>
</dbReference>
<evidence type="ECO:0000256" key="1">
    <source>
        <dbReference type="ARBA" id="ARBA00004418"/>
    </source>
</evidence>
<comment type="caution">
    <text evidence="6">The sequence shown here is derived from an EMBL/GenBank/DDBJ whole genome shotgun (WGS) entry which is preliminary data.</text>
</comment>
<dbReference type="Pfam" id="PF13416">
    <property type="entry name" value="SBP_bac_8"/>
    <property type="match status" value="1"/>
</dbReference>
<evidence type="ECO:0000256" key="4">
    <source>
        <dbReference type="ARBA" id="ARBA00022764"/>
    </source>
</evidence>
<dbReference type="OrthoDB" id="9769319at2"/>
<proteinExistence type="predicted"/>
<dbReference type="GO" id="GO:0019808">
    <property type="term" value="F:polyamine binding"/>
    <property type="evidence" value="ECO:0007669"/>
    <property type="project" value="InterPro"/>
</dbReference>
<evidence type="ECO:0000256" key="3">
    <source>
        <dbReference type="ARBA" id="ARBA00022729"/>
    </source>
</evidence>
<keyword evidence="7" id="KW-1185">Reference proteome</keyword>
<evidence type="ECO:0000256" key="5">
    <source>
        <dbReference type="PIRSR" id="PIRSR019574-1"/>
    </source>
</evidence>
<dbReference type="STRING" id="1921803.NIES593_21005"/>
<feature type="binding site" evidence="5">
    <location>
        <position position="90"/>
    </location>
    <ligand>
        <name>spermidine</name>
        <dbReference type="ChEBI" id="CHEBI:57834"/>
    </ligand>
</feature>
<evidence type="ECO:0000313" key="7">
    <source>
        <dbReference type="Proteomes" id="UP000186868"/>
    </source>
</evidence>
<dbReference type="PANTHER" id="PTHR30222:SF17">
    <property type="entry name" value="SPERMIDINE_PUTRESCINE-BINDING PERIPLASMIC PROTEIN"/>
    <property type="match status" value="1"/>
</dbReference>
<accession>A0A1U7H8G6</accession>
<keyword evidence="3" id="KW-0732">Signal</keyword>
<dbReference type="PANTHER" id="PTHR30222">
    <property type="entry name" value="SPERMIDINE/PUTRESCINE-BINDING PERIPLASMIC PROTEIN"/>
    <property type="match status" value="1"/>
</dbReference>
<name>A0A1U7H8G6_9CYAN</name>
<dbReference type="PIRSF" id="PIRSF019574">
    <property type="entry name" value="Periplasmic_polyamine_BP"/>
    <property type="match status" value="1"/>
</dbReference>
<gene>
    <name evidence="6" type="ORF">NIES593_21005</name>
</gene>
<comment type="subcellular location">
    <subcellularLocation>
        <location evidence="1">Periplasm</location>
    </subcellularLocation>
</comment>
<dbReference type="RefSeq" id="WP_073601448.1">
    <property type="nucleotide sequence ID" value="NZ_MRCB01000040.1"/>
</dbReference>
<dbReference type="CDD" id="cd13590">
    <property type="entry name" value="PBP2_PotD_PotF_like"/>
    <property type="match status" value="1"/>
</dbReference>
<sequence length="356" mass="39642">MKKALILLLLFVFGLTLPIGCSSVDRNNKDKEQVLNIYNWTDYLAPDAIAQFEKQYSAKINYDVFDNNEALYSKLKAGNPGYDVVFPSDYMVAILIADGLLEKLNKDKLPNLANIEKKFLDPPFDPGNQYSIPYHWGTMGIGYNIKATGGEIDSWGAMFDPKYKGRVAWLDDMRPTLAAALIYLGYDPNTTQPEEIVKAKDLLVKHKDMVVAFGPGTCRDLLNQGEADLASDWNGDTAKVAAENPNLRYVAPKEGTILWADALVIPKGAPHRELAEKFLNFMLEPETAAKNADYAKFATANKIALTKGLVDKNNLKNPAIYPPLDSLKNLQYIKDVGEATKFYDQAWTEFKAAIGK</sequence>
<evidence type="ECO:0000256" key="2">
    <source>
        <dbReference type="ARBA" id="ARBA00022448"/>
    </source>
</evidence>
<dbReference type="Gene3D" id="3.40.190.10">
    <property type="entry name" value="Periplasmic binding protein-like II"/>
    <property type="match status" value="2"/>
</dbReference>
<keyword evidence="2" id="KW-0813">Transport</keyword>
<protein>
    <submittedName>
        <fullName evidence="6">ABC transporter substrate-binding protein</fullName>
    </submittedName>
</protein>
<dbReference type="Proteomes" id="UP000186868">
    <property type="component" value="Unassembled WGS sequence"/>
</dbReference>